<dbReference type="SUPFAM" id="SSF111331">
    <property type="entry name" value="NAD kinase/diacylglycerol kinase-like"/>
    <property type="match status" value="1"/>
</dbReference>
<dbReference type="InterPro" id="IPR045540">
    <property type="entry name" value="YegS/DAGK_C"/>
</dbReference>
<evidence type="ECO:0000313" key="2">
    <source>
        <dbReference type="EMBL" id="JAC79248.1"/>
    </source>
</evidence>
<dbReference type="InterPro" id="IPR017438">
    <property type="entry name" value="ATP-NAD_kinase_N"/>
</dbReference>
<organism evidence="2">
    <name type="scientific">Tetraselmis sp. GSL018</name>
    <dbReference type="NCBI Taxonomy" id="582737"/>
    <lineage>
        <taxon>Eukaryota</taxon>
        <taxon>Viridiplantae</taxon>
        <taxon>Chlorophyta</taxon>
        <taxon>core chlorophytes</taxon>
        <taxon>Chlorodendrophyceae</taxon>
        <taxon>Chlorodendrales</taxon>
        <taxon>Chlorodendraceae</taxon>
        <taxon>Tetraselmis</taxon>
    </lineage>
</organism>
<evidence type="ECO:0000259" key="1">
    <source>
        <dbReference type="PROSITE" id="PS50146"/>
    </source>
</evidence>
<dbReference type="Gene3D" id="3.40.50.10330">
    <property type="entry name" value="Probable inorganic polyphosphate/atp-NAD kinase, domain 1"/>
    <property type="match status" value="1"/>
</dbReference>
<feature type="domain" description="DAGKc" evidence="1">
    <location>
        <begin position="85"/>
        <end position="221"/>
    </location>
</feature>
<name>A0A061S4S9_9CHLO</name>
<sequence>MNTTTLVPGNLNWQCMQTVHEIQRVKLLPARSLARAVKTKKEHYRRFKNVSVDIQNRKTPKATEEEGAKATFTPRNLIWPMTDEDKRPRAYLVFNPVAGQGDVESCLGIIAGCLLPSMDLTILQTTPKISAAKQTKKAIQESADLVIASGGDGTISEVAGALIGSGVPLGVIPRGTANAFASALGIPTHIDSFDYVRGACNVILDGQQRVIDAGWAKGEWGAWPLTLLLGVGLEAETVDAADREMKNALGPLAYLLAGFQAIGREQAVFDTRVNVNGSGATHEMRTMALTVANLAPPTSILAQGLGQVIPDDGLLEFAAFVDEDASQAMASLFDLAVKQILLRSAEGSGEDGRVVGLRGHRIRIETEPRQKVVVDGEVVGSTPVDIEIEPGSLVVLAPLPDTAADRERAVQALRAELKRLEDYVQGESFDPNKDAIVCNRIEAIRRELPSGAEAQSQ</sequence>
<dbReference type="Pfam" id="PF00781">
    <property type="entry name" value="DAGK_cat"/>
    <property type="match status" value="1"/>
</dbReference>
<dbReference type="GO" id="GO:0016301">
    <property type="term" value="F:kinase activity"/>
    <property type="evidence" value="ECO:0007669"/>
    <property type="project" value="InterPro"/>
</dbReference>
<dbReference type="PROSITE" id="PS50146">
    <property type="entry name" value="DAGK"/>
    <property type="match status" value="1"/>
</dbReference>
<dbReference type="GO" id="GO:0019242">
    <property type="term" value="P:methylglyoxal biosynthetic process"/>
    <property type="evidence" value="ECO:0007669"/>
    <property type="project" value="InterPro"/>
</dbReference>
<proteinExistence type="predicted"/>
<dbReference type="GO" id="GO:0005829">
    <property type="term" value="C:cytosol"/>
    <property type="evidence" value="ECO:0007669"/>
    <property type="project" value="TreeGrafter"/>
</dbReference>
<dbReference type="InterPro" id="IPR016064">
    <property type="entry name" value="NAD/diacylglycerol_kinase_sf"/>
</dbReference>
<dbReference type="InterPro" id="IPR001206">
    <property type="entry name" value="Diacylglycerol_kinase_cat_dom"/>
</dbReference>
<dbReference type="Pfam" id="PF19279">
    <property type="entry name" value="YegS_C"/>
    <property type="match status" value="1"/>
</dbReference>
<dbReference type="NCBIfam" id="NF002033">
    <property type="entry name" value="PRK00861.1"/>
    <property type="match status" value="1"/>
</dbReference>
<accession>A0A061S4S9</accession>
<reference evidence="2" key="1">
    <citation type="submission" date="2014-05" db="EMBL/GenBank/DDBJ databases">
        <title>The transcriptome of the halophilic microalga Tetraselmis sp. GSL018 isolated from the Great Salt Lake, Utah.</title>
        <authorList>
            <person name="Jinkerson R.E."/>
            <person name="D'Adamo S."/>
            <person name="Posewitz M.C."/>
        </authorList>
    </citation>
    <scope>NUCLEOTIDE SEQUENCE</scope>
    <source>
        <strain evidence="2">GSL018</strain>
    </source>
</reference>
<protein>
    <submittedName>
        <fullName evidence="2">Methylglyoxal synthase</fullName>
    </submittedName>
</protein>
<dbReference type="AlphaFoldDB" id="A0A061S4S9"/>
<dbReference type="SMART" id="SM00046">
    <property type="entry name" value="DAGKc"/>
    <property type="match status" value="1"/>
</dbReference>
<dbReference type="InterPro" id="IPR004363">
    <property type="entry name" value="Methylgl_synth"/>
</dbReference>
<dbReference type="GO" id="GO:0008929">
    <property type="term" value="F:methylglyoxal synthase activity"/>
    <property type="evidence" value="ECO:0007669"/>
    <property type="project" value="InterPro"/>
</dbReference>
<dbReference type="PANTHER" id="PTHR30492">
    <property type="entry name" value="METHYLGLYOXAL SYNTHASE"/>
    <property type="match status" value="1"/>
</dbReference>
<dbReference type="EMBL" id="GBEZ01006126">
    <property type="protein sequence ID" value="JAC79248.1"/>
    <property type="molecule type" value="Transcribed_RNA"/>
</dbReference>
<dbReference type="PANTHER" id="PTHR30492:SF0">
    <property type="entry name" value="METHYLGLYOXAL SYNTHASE"/>
    <property type="match status" value="1"/>
</dbReference>
<gene>
    <name evidence="2" type="ORF">TSPGSL018_13164</name>
</gene>
<dbReference type="Gene3D" id="2.60.200.40">
    <property type="match status" value="1"/>
</dbReference>